<dbReference type="GO" id="GO:0016874">
    <property type="term" value="F:ligase activity"/>
    <property type="evidence" value="ECO:0007669"/>
    <property type="project" value="UniProtKB-KW"/>
</dbReference>
<evidence type="ECO:0000313" key="5">
    <source>
        <dbReference type="EMBL" id="BDZ44119.1"/>
    </source>
</evidence>
<dbReference type="PROSITE" id="PS00455">
    <property type="entry name" value="AMP_BINDING"/>
    <property type="match status" value="1"/>
</dbReference>
<comment type="similarity">
    <text evidence="1">Belongs to the ATP-dependent AMP-binding enzyme family.</text>
</comment>
<name>A0ABM8GH90_9MICO</name>
<dbReference type="Proteomes" id="UP001321498">
    <property type="component" value="Chromosome"/>
</dbReference>
<dbReference type="RefSeq" id="WP_286277586.1">
    <property type="nucleotide sequence ID" value="NZ_AP027731.1"/>
</dbReference>
<evidence type="ECO:0000313" key="6">
    <source>
        <dbReference type="EMBL" id="BDZ47730.1"/>
    </source>
</evidence>
<dbReference type="InterPro" id="IPR000873">
    <property type="entry name" value="AMP-dep_synth/lig_dom"/>
</dbReference>
<organism evidence="6 7">
    <name type="scientific">Naasia aerilata</name>
    <dbReference type="NCBI Taxonomy" id="1162966"/>
    <lineage>
        <taxon>Bacteria</taxon>
        <taxon>Bacillati</taxon>
        <taxon>Actinomycetota</taxon>
        <taxon>Actinomycetes</taxon>
        <taxon>Micrococcales</taxon>
        <taxon>Microbacteriaceae</taxon>
        <taxon>Naasia</taxon>
    </lineage>
</organism>
<dbReference type="InterPro" id="IPR042099">
    <property type="entry name" value="ANL_N_sf"/>
</dbReference>
<sequence>MALDGVVRFPSEFAARYRAAGYWEDRLLIEHYEDAFRSYADRVAILDDDQRLTYAELAERSMIVARNLFDLGLRPLDRVVVQLRNTALFPSFYLGLQHLGAIPVMALPVHRYREVEQFVRLADAVALASPATAKDVSYLELFDRVAGQQPSLRLHFVEGPVEEGGARVSIDQLHVRTPRSTEEEIRALRATIDPEDPAVFQLSGGTTGIPKLIPRSHNDYAFNSKLAASVCDIREGDVLLDVLPLSHNLPLACPGMQGFLFSGATVSLMPVPRADAILRRIDRDGATHIHLVPALLIKLLEAQQETKADLGTMRVIQSGGQRLQPETRLRVPEVFPVAQVQENFGMAEGLLMFVRLDDPEDVRLETVGRPICPDDEVRLLDEDGRDVPDGEIGELAARGPYTLRGYFRAPEQNRLAFTDDGFYLSGDLMVRTASGNYVVAGRRKDLINRGGEKISAEEIENLMLSHPSIVLAAVVPMPDPVLGERMCACVVLREGARLELAELVEFLAGFDLARFKLPEALRVYDELPLSPIGKVSKKDLVADIAATSA</sequence>
<proteinExistence type="inferred from homology"/>
<feature type="domain" description="AMP-dependent synthetase/ligase" evidence="3">
    <location>
        <begin position="34"/>
        <end position="407"/>
    </location>
</feature>
<reference evidence="7" key="2">
    <citation type="journal article" date="2019" name="Int. J. Syst. Evol. Microbiol.">
        <title>The Global Catalogue of Microorganisms (GCM) 10K type strain sequencing project: providing services to taxonomists for standard genome sequencing and annotation.</title>
        <authorList>
            <consortium name="The Broad Institute Genomics Platform"/>
            <consortium name="The Broad Institute Genome Sequencing Center for Infectious Disease"/>
            <person name="Wu L."/>
            <person name="Ma J."/>
        </authorList>
    </citation>
    <scope>NUCLEOTIDE SEQUENCE [LARGE SCALE GENOMIC DNA]</scope>
    <source>
        <strain evidence="7">NBRC 108725</strain>
    </source>
</reference>
<keyword evidence="7" id="KW-1185">Reference proteome</keyword>
<dbReference type="PANTHER" id="PTHR43201">
    <property type="entry name" value="ACYL-COA SYNTHETASE"/>
    <property type="match status" value="1"/>
</dbReference>
<dbReference type="EMBL" id="AP027731">
    <property type="protein sequence ID" value="BDZ44119.1"/>
    <property type="molecule type" value="Genomic_DNA"/>
</dbReference>
<evidence type="ECO:0000259" key="3">
    <source>
        <dbReference type="Pfam" id="PF00501"/>
    </source>
</evidence>
<reference evidence="6" key="1">
    <citation type="journal article" date="2014" name="Int. J. Syst. Evol. Microbiol.">
        <title>Complete genome of a new Firmicutes species belonging to the dominant human colonic microbiota ('Ruminococcus bicirculans') reveals two chromosomes and a selective capacity to utilize plant glucans.</title>
        <authorList>
            <consortium name="NISC Comparative Sequencing Program"/>
            <person name="Wegmann U."/>
            <person name="Louis P."/>
            <person name="Goesmann A."/>
            <person name="Henrissat B."/>
            <person name="Duncan S.H."/>
            <person name="Flint H.J."/>
        </authorList>
    </citation>
    <scope>NUCLEOTIDE SEQUENCE</scope>
    <source>
        <strain evidence="6">NBRC 108725</strain>
    </source>
</reference>
<dbReference type="Pfam" id="PF13193">
    <property type="entry name" value="AMP-binding_C"/>
    <property type="match status" value="1"/>
</dbReference>
<protein>
    <submittedName>
        <fullName evidence="6">2,3-dihydroxybenzoate-AMP ligase</fullName>
    </submittedName>
</protein>
<dbReference type="PANTHER" id="PTHR43201:SF5">
    <property type="entry name" value="MEDIUM-CHAIN ACYL-COA LIGASE ACSF2, MITOCHONDRIAL"/>
    <property type="match status" value="1"/>
</dbReference>
<dbReference type="EMBL" id="AP027731">
    <property type="protein sequence ID" value="BDZ47730.1"/>
    <property type="molecule type" value="Genomic_DNA"/>
</dbReference>
<dbReference type="SUPFAM" id="SSF56801">
    <property type="entry name" value="Acetyl-CoA synthetase-like"/>
    <property type="match status" value="1"/>
</dbReference>
<evidence type="ECO:0000259" key="4">
    <source>
        <dbReference type="Pfam" id="PF13193"/>
    </source>
</evidence>
<dbReference type="Gene3D" id="3.30.300.30">
    <property type="match status" value="1"/>
</dbReference>
<reference evidence="6" key="3">
    <citation type="submission" date="2023-02" db="EMBL/GenBank/DDBJ databases">
        <authorList>
            <person name="Sun Q."/>
            <person name="Mori K."/>
        </authorList>
    </citation>
    <scope>NUCLEOTIDE SEQUENCE</scope>
    <source>
        <strain evidence="6">NBRC 108725</strain>
    </source>
</reference>
<dbReference type="InterPro" id="IPR025110">
    <property type="entry name" value="AMP-bd_C"/>
</dbReference>
<gene>
    <name evidence="6" type="primary">pchD_2</name>
    <name evidence="5" type="synonym">pchD_1</name>
    <name evidence="5" type="ORF">GCM10025866_00280</name>
    <name evidence="6" type="ORF">GCM10025866_36390</name>
</gene>
<evidence type="ECO:0000256" key="2">
    <source>
        <dbReference type="ARBA" id="ARBA00022598"/>
    </source>
</evidence>
<dbReference type="Pfam" id="PF00501">
    <property type="entry name" value="AMP-binding"/>
    <property type="match status" value="1"/>
</dbReference>
<keyword evidence="2 6" id="KW-0436">Ligase</keyword>
<dbReference type="InterPro" id="IPR045851">
    <property type="entry name" value="AMP-bd_C_sf"/>
</dbReference>
<evidence type="ECO:0000256" key="1">
    <source>
        <dbReference type="ARBA" id="ARBA00006432"/>
    </source>
</evidence>
<dbReference type="Gene3D" id="3.40.50.12780">
    <property type="entry name" value="N-terminal domain of ligase-like"/>
    <property type="match status" value="1"/>
</dbReference>
<dbReference type="InterPro" id="IPR020845">
    <property type="entry name" value="AMP-binding_CS"/>
</dbReference>
<evidence type="ECO:0000313" key="7">
    <source>
        <dbReference type="Proteomes" id="UP001321498"/>
    </source>
</evidence>
<feature type="domain" description="AMP-binding enzyme C-terminal" evidence="4">
    <location>
        <begin position="458"/>
        <end position="534"/>
    </location>
</feature>
<accession>A0ABM8GH90</accession>